<sequence>MKNIFTISNAPVYRKPEDSPLTSLDLKRRRMAIDTTIDPAEFRWTFDVDSKTIEALKDLKYITHIKERTLSAIEENYLQRKRFQTPGYCHYCYPGTETLKNLYGIRDLLEFDERLTHETVKTIINFHKIEPLPERFDLDHLKYIHQRLFANVFEWAGCTREEPFTFLDGTTAYLPIMRKVNSSLYFVPSDEIRSHFSVVDDLLTRTNNFKDSSHEEFVAGISKVFSSTNKIHPFREGNGRTKRIFCEKLAKAAGRKLDFSLVTKAQIDFASTQAMEYNNLEPLKHMFEDISNPDKRAVLRECREHMKSLDVDIADSDYYPVAAEEGKTYRGYHEATYSNSLAIKTHNGVVICEKNKLAPKFSRTLKYNDFVSFTYQKSNNILIPKEELPPLTPERISKAVFKNLHFQESLNRVRKYSAIVYGDPKILDDKIRLINLCPVEKRQNLGELISKQIAYSPQSIAKLAGKKYFFIKNSTHIKAENLLILSVHKYLCMPTLLSILQKISFKIIKMSKNASNVISKNQMNACKSSCIHQQNNKGGFCFSHLN</sequence>
<dbReference type="KEGG" id="banc:PU02_0200"/>
<dbReference type="Pfam" id="PF18543">
    <property type="entry name" value="ID"/>
    <property type="match status" value="1"/>
</dbReference>
<evidence type="ECO:0000256" key="6">
    <source>
        <dbReference type="ARBA" id="ARBA00047939"/>
    </source>
</evidence>
<dbReference type="EC" id="2.7.7.108" evidence="5"/>
<keyword evidence="1" id="KW-0808">Transferase</keyword>
<evidence type="ECO:0000256" key="1">
    <source>
        <dbReference type="ARBA" id="ARBA00022679"/>
    </source>
</evidence>
<dbReference type="AlphaFoldDB" id="A0A0M4LIR9"/>
<dbReference type="PATRIC" id="fig|1318743.3.peg.207"/>
<keyword evidence="10" id="KW-1185">Reference proteome</keyword>
<dbReference type="PROSITE" id="PS51459">
    <property type="entry name" value="FIDO"/>
    <property type="match status" value="1"/>
</dbReference>
<dbReference type="Pfam" id="PF02661">
    <property type="entry name" value="Fic"/>
    <property type="match status" value="1"/>
</dbReference>
<keyword evidence="2" id="KW-0548">Nucleotidyltransferase</keyword>
<protein>
    <recommendedName>
        <fullName evidence="5">protein adenylyltransferase</fullName>
        <ecNumber evidence="5">2.7.7.108</ecNumber>
    </recommendedName>
</protein>
<dbReference type="Gene3D" id="2.40.50.140">
    <property type="entry name" value="Nucleic acid-binding proteins"/>
    <property type="match status" value="1"/>
</dbReference>
<evidence type="ECO:0000256" key="4">
    <source>
        <dbReference type="ARBA" id="ARBA00022840"/>
    </source>
</evidence>
<dbReference type="OrthoDB" id="7926176at2"/>
<dbReference type="GO" id="GO:0051302">
    <property type="term" value="P:regulation of cell division"/>
    <property type="evidence" value="ECO:0007669"/>
    <property type="project" value="TreeGrafter"/>
</dbReference>
<evidence type="ECO:0000256" key="7">
    <source>
        <dbReference type="ARBA" id="ARBA00048696"/>
    </source>
</evidence>
<keyword evidence="3" id="KW-0547">Nucleotide-binding</keyword>
<evidence type="ECO:0000256" key="2">
    <source>
        <dbReference type="ARBA" id="ARBA00022695"/>
    </source>
</evidence>
<dbReference type="PANTHER" id="PTHR39560:SF1">
    <property type="entry name" value="PROTEIN ADENYLYLTRANSFERASE FIC-RELATED"/>
    <property type="match status" value="1"/>
</dbReference>
<dbReference type="PANTHER" id="PTHR39560">
    <property type="entry name" value="PROTEIN ADENYLYLTRANSFERASE FIC-RELATED"/>
    <property type="match status" value="1"/>
</dbReference>
<proteinExistence type="predicted"/>
<dbReference type="EMBL" id="CP010401">
    <property type="protein sequence ID" value="ALE03014.1"/>
    <property type="molecule type" value="Genomic_DNA"/>
</dbReference>
<dbReference type="GO" id="GO:0070733">
    <property type="term" value="F:AMPylase activity"/>
    <property type="evidence" value="ECO:0007669"/>
    <property type="project" value="UniProtKB-EC"/>
</dbReference>
<dbReference type="InterPro" id="IPR003812">
    <property type="entry name" value="Fido"/>
</dbReference>
<keyword evidence="4" id="KW-0067">ATP-binding</keyword>
<dbReference type="STRING" id="1318743.PU02_0200"/>
<dbReference type="Proteomes" id="UP000057213">
    <property type="component" value="Chromosome"/>
</dbReference>
<gene>
    <name evidence="9" type="ORF">PU02_0200</name>
</gene>
<accession>A0A0M4LIR9</accession>
<comment type="catalytic activity">
    <reaction evidence="6">
        <text>L-threonyl-[protein] + ATP = 3-O-(5'-adenylyl)-L-threonyl-[protein] + diphosphate</text>
        <dbReference type="Rhea" id="RHEA:54292"/>
        <dbReference type="Rhea" id="RHEA-COMP:11060"/>
        <dbReference type="Rhea" id="RHEA-COMP:13847"/>
        <dbReference type="ChEBI" id="CHEBI:30013"/>
        <dbReference type="ChEBI" id="CHEBI:30616"/>
        <dbReference type="ChEBI" id="CHEBI:33019"/>
        <dbReference type="ChEBI" id="CHEBI:138113"/>
        <dbReference type="EC" id="2.7.7.108"/>
    </reaction>
</comment>
<name>A0A0M4LIR9_9HYPH</name>
<evidence type="ECO:0000313" key="9">
    <source>
        <dbReference type="EMBL" id="ALE03014.1"/>
    </source>
</evidence>
<dbReference type="RefSeq" id="WP_082311387.1">
    <property type="nucleotide sequence ID" value="NZ_CP010401.1"/>
</dbReference>
<evidence type="ECO:0000259" key="8">
    <source>
        <dbReference type="PROSITE" id="PS51459"/>
    </source>
</evidence>
<dbReference type="InterPro" id="IPR040548">
    <property type="entry name" value="BepA_ID"/>
</dbReference>
<evidence type="ECO:0000256" key="3">
    <source>
        <dbReference type="ARBA" id="ARBA00022741"/>
    </source>
</evidence>
<evidence type="ECO:0000256" key="5">
    <source>
        <dbReference type="ARBA" id="ARBA00034531"/>
    </source>
</evidence>
<organism evidence="9 10">
    <name type="scientific">Bartonella ancashensis</name>
    <dbReference type="NCBI Taxonomy" id="1318743"/>
    <lineage>
        <taxon>Bacteria</taxon>
        <taxon>Pseudomonadati</taxon>
        <taxon>Pseudomonadota</taxon>
        <taxon>Alphaproteobacteria</taxon>
        <taxon>Hyphomicrobiales</taxon>
        <taxon>Bartonellaceae</taxon>
        <taxon>Bartonella</taxon>
    </lineage>
</organism>
<dbReference type="Gene3D" id="1.10.3290.10">
    <property type="entry name" value="Fido-like domain"/>
    <property type="match status" value="1"/>
</dbReference>
<dbReference type="GO" id="GO:0005524">
    <property type="term" value="F:ATP binding"/>
    <property type="evidence" value="ECO:0007669"/>
    <property type="project" value="UniProtKB-KW"/>
</dbReference>
<dbReference type="SUPFAM" id="SSF140931">
    <property type="entry name" value="Fic-like"/>
    <property type="match status" value="1"/>
</dbReference>
<dbReference type="InterPro" id="IPR012340">
    <property type="entry name" value="NA-bd_OB-fold"/>
</dbReference>
<feature type="domain" description="Fido" evidence="8">
    <location>
        <begin position="136"/>
        <end position="289"/>
    </location>
</feature>
<dbReference type="InterPro" id="IPR036597">
    <property type="entry name" value="Fido-like_dom_sf"/>
</dbReference>
<dbReference type="NCBIfam" id="NF033856">
    <property type="entry name" value="T4SS_effec_BID"/>
    <property type="match status" value="1"/>
</dbReference>
<comment type="catalytic activity">
    <reaction evidence="7">
        <text>L-tyrosyl-[protein] + ATP = O-(5'-adenylyl)-L-tyrosyl-[protein] + diphosphate</text>
        <dbReference type="Rhea" id="RHEA:54288"/>
        <dbReference type="Rhea" id="RHEA-COMP:10136"/>
        <dbReference type="Rhea" id="RHEA-COMP:13846"/>
        <dbReference type="ChEBI" id="CHEBI:30616"/>
        <dbReference type="ChEBI" id="CHEBI:33019"/>
        <dbReference type="ChEBI" id="CHEBI:46858"/>
        <dbReference type="ChEBI" id="CHEBI:83624"/>
        <dbReference type="EC" id="2.7.7.108"/>
    </reaction>
</comment>
<evidence type="ECO:0000313" key="10">
    <source>
        <dbReference type="Proteomes" id="UP000057213"/>
    </source>
</evidence>
<reference evidence="9 10" key="1">
    <citation type="journal article" date="2015" name="Genome Announc.">
        <title>Complete Genome Sequence of Bartonella ancashensis Strain 20.00, Isolated from the Blood of a Patient with Verruga Peruana.</title>
        <authorList>
            <person name="Hang J."/>
            <person name="Mullins K.E."/>
            <person name="Clifford R.J."/>
            <person name="Onmus-Leone F."/>
            <person name="Yang Y."/>
            <person name="Jiang J."/>
            <person name="Leguia M."/>
            <person name="Kasper M.R."/>
            <person name="Maguina C."/>
            <person name="Lesho E.P."/>
            <person name="Jarman R.G."/>
            <person name="Richards A.L."/>
            <person name="Blazes D."/>
        </authorList>
    </citation>
    <scope>NUCLEOTIDE SEQUENCE [LARGE SCALE GENOMIC DNA]</scope>
    <source>
        <strain evidence="9 10">20.00</strain>
    </source>
</reference>